<feature type="transmembrane region" description="Helical" evidence="2">
    <location>
        <begin position="1496"/>
        <end position="1514"/>
    </location>
</feature>
<dbReference type="EMBL" id="AE010299">
    <property type="protein sequence ID" value="AAM07765.1"/>
    <property type="molecule type" value="Genomic_DNA"/>
</dbReference>
<feature type="region of interest" description="Disordered" evidence="1">
    <location>
        <begin position="1407"/>
        <end position="1468"/>
    </location>
</feature>
<feature type="compositionally biased region" description="Basic and acidic residues" evidence="1">
    <location>
        <begin position="1457"/>
        <end position="1468"/>
    </location>
</feature>
<name>Q8THT8_METAC</name>
<evidence type="ECO:0000313" key="4">
    <source>
        <dbReference type="EMBL" id="AAM07765.1"/>
    </source>
</evidence>
<sequence length="1518" mass="170725">MVPVSASENKSNMLFLLGEDMNEDALQNVSLDVSIASELNLQILGSGDSIPPETNFSDYEVIFIDSWSEIQLKNLEDEINASASNGSTVIGYNLSPSFSLAKLDLRDEEFRDIERYWIQGGSDNMENLLIFMGQKFCGKFRESEIGDVQVIKPKVDITLIFNNDPNVYCLNKIKSERPVIADCFNITAMTGKDAVNLQDPDFSDQEAVILYIVSNYQLSEFGPELLSAQNTGTLIGFIGMSSQGGITNDIKNIDFMEEYLKNGGMENMENLVRYTGKTLFDTYIDYQDPNPPSIPKQGIYHPDAFPYIFENSDEYLEWYTGHGYDPSAPTIGIVSTGALRTDEIDYLCDDAIIRDLESKGCNVIDTTSEVCSQDVDYFTKNGTVLVDVIINLKMFRLNYYQPEIGVEYLEKYNVPVIKAIADYYSSPSEYNNSSFGMNPNSVPSQVNMPELDGCIEGIWIGGRVQEPETERYYYAPHLLQVDWLGNRAIEWAELGRTRNQDKKVVVIYYNHEGGKNNIGASYLDIAPSFTLLLEQMKSEGYDLGNGSIPNGSEFIKLFIDSRNIGSWTPGELEKMVNSVNVTLVPVEDYLVWYNTLPEEVRKDVENTWGEPPGDIMVYEDCFVIPAVNFGNIVFMPQPTRGGLSDESKIYHNKTMPPTHQYLAAYFWVNKVFDADAFIHFGTHSTQEWLPGKQVGLSRYDYPCIMVDDTPVIYPYIMDDVGEGTQAKRRGNAVIIDHLTPPIVTSGLYDELSTLHEKIHSYMEADNQSLKVMYRNTTIELYGSLGLEDDLNITCSQMENMTETEFENFVDTDVHNYLHELKSTLIPYGLHVFGEAPENEELVSMIKSLLGSEFIDHIADVISYEVPDSEAREEVADAYATDLLNAVLLEGMDYSGAQLLVLNTTDPKLTEDLETAENYSALLALSTREIDQTLRALDAGYIEAGPGNDPIRNPEALPTGRNFYSFDQRMIPSEETEILGGMLADQLLKNYQASHNNLYPKKVGFVLWSTETMRHEGLMEAQIYALLGVKPVRDSSGRITDIQVIPAENLTHPRIDVLITASGLYRDTFSYQIEMIDRAVLMVSELNETNQTNYVRHNSLVMYDALIDTGYDNSSAFELSRSRIFSEAPGDYGTGLTLAIPASGTWDNESKLAELYISRLSSIYGSDVWGENSEDTFRLNLMDVDAALHSDSSNLYGLMDNDDFYQYFGGLTLAVRSVKGENPELYVANLQDTENPEIASLKEVFRTELRSRYLNPMWIEGMMDHEYGGAREFGKLTEYMWAWDVVTPDLVTDRDWENLYDIYINDKYGIGVSDFLKNENAYTYQSITARMLENVRKGYWEASDEITQQLVKEYVESVVENGVTCCHHTCGNPLLDDYIRGVISAPNANVVDTDVMEDYERLMAEARGETLDTDSPEGSKHSSSTGAKAEVVSKEEYYSENANSTLETGSGVGTDLTRSPKDKTDAKNEYIEGYEMTKEKIKDDVESDSMPFSASDLVGMLLLLLLMGAVFVGYGRKKN</sequence>
<dbReference type="PANTHER" id="PTHR44119">
    <property type="entry name" value="MAGNESIUM-CHELATASE SUBUNIT CHLH, CHLOROPLASTIC"/>
    <property type="match status" value="1"/>
</dbReference>
<feature type="domain" description="CobN/magnesium chelatase" evidence="3">
    <location>
        <begin position="258"/>
        <end position="1344"/>
    </location>
</feature>
<dbReference type="Proteomes" id="UP000002487">
    <property type="component" value="Chromosome"/>
</dbReference>
<keyword evidence="2" id="KW-1133">Transmembrane helix</keyword>
<organism evidence="4 5">
    <name type="scientific">Methanosarcina acetivorans (strain ATCC 35395 / DSM 2834 / JCM 12185 / C2A)</name>
    <dbReference type="NCBI Taxonomy" id="188937"/>
    <lineage>
        <taxon>Archaea</taxon>
        <taxon>Methanobacteriati</taxon>
        <taxon>Methanobacteriota</taxon>
        <taxon>Stenosarchaea group</taxon>
        <taxon>Methanomicrobia</taxon>
        <taxon>Methanosarcinales</taxon>
        <taxon>Methanosarcinaceae</taxon>
        <taxon>Methanosarcina</taxon>
    </lineage>
</organism>
<keyword evidence="2" id="KW-0812">Transmembrane</keyword>
<accession>Q8THT8</accession>
<proteinExistence type="predicted"/>
<reference evidence="4 5" key="1">
    <citation type="journal article" date="2002" name="Genome Res.">
        <title>The genome of Methanosarcina acetivorans reveals extensive metabolic and physiological diversity.</title>
        <authorList>
            <person name="Galagan J.E."/>
            <person name="Nusbaum C."/>
            <person name="Roy A."/>
            <person name="Endrizzi M.G."/>
            <person name="Macdonald P."/>
            <person name="FitzHugh W."/>
            <person name="Calvo S."/>
            <person name="Engels R."/>
            <person name="Smirnov S."/>
            <person name="Atnoor D."/>
            <person name="Brown A."/>
            <person name="Allen N."/>
            <person name="Naylor J."/>
            <person name="Stange-Thomann N."/>
            <person name="DeArellano K."/>
            <person name="Johnson R."/>
            <person name="Linton L."/>
            <person name="McEwan P."/>
            <person name="McKernan K."/>
            <person name="Talamas J."/>
            <person name="Tirrell A."/>
            <person name="Ye W."/>
            <person name="Zimmer A."/>
            <person name="Barber R.D."/>
            <person name="Cann I."/>
            <person name="Graham D.E."/>
            <person name="Grahame D.A."/>
            <person name="Guss A."/>
            <person name="Hedderich R."/>
            <person name="Ingram-Smith C."/>
            <person name="Kuettner C.H."/>
            <person name="Krzycki J.A."/>
            <person name="Leigh J.A."/>
            <person name="Li W."/>
            <person name="Liu J."/>
            <person name="Mukhopadhyay B."/>
            <person name="Reeve J.N."/>
            <person name="Smith K."/>
            <person name="Springer T.A."/>
            <person name="Umayam L.A."/>
            <person name="White O."/>
            <person name="White R.H."/>
            <person name="de Macario E.C."/>
            <person name="Ferry J.G."/>
            <person name="Jarrell K.F."/>
            <person name="Jing H."/>
            <person name="Macario A.J.L."/>
            <person name="Paulsen I."/>
            <person name="Pritchett M."/>
            <person name="Sowers K.R."/>
            <person name="Swanson R.V."/>
            <person name="Zinder S.H."/>
            <person name="Lander E."/>
            <person name="Metcalf W.W."/>
            <person name="Birren B."/>
        </authorList>
    </citation>
    <scope>NUCLEOTIDE SEQUENCE [LARGE SCALE GENOMIC DNA]</scope>
    <source>
        <strain evidence="5">ATCC 35395 / DSM 2834 / JCM 12185 / C2A</strain>
    </source>
</reference>
<dbReference type="Pfam" id="PF02514">
    <property type="entry name" value="CobN-Mg_chel"/>
    <property type="match status" value="1"/>
</dbReference>
<dbReference type="InterPro" id="IPR003672">
    <property type="entry name" value="CobN/Mg_chltase"/>
</dbReference>
<protein>
    <recommendedName>
        <fullName evidence="3">CobN/magnesium chelatase domain-containing protein</fullName>
    </recommendedName>
</protein>
<dbReference type="STRING" id="188937.MA_4424"/>
<dbReference type="EnsemblBacteria" id="AAM07765">
    <property type="protein sequence ID" value="AAM07765"/>
    <property type="gene ID" value="MA_4424"/>
</dbReference>
<gene>
    <name evidence="4" type="ordered locus">MA_4424</name>
</gene>
<dbReference type="CDD" id="cd10150">
    <property type="entry name" value="CobN_like"/>
    <property type="match status" value="1"/>
</dbReference>
<dbReference type="KEGG" id="mac:MA_4424"/>
<evidence type="ECO:0000256" key="2">
    <source>
        <dbReference type="SAM" id="Phobius"/>
    </source>
</evidence>
<evidence type="ECO:0000313" key="5">
    <source>
        <dbReference type="Proteomes" id="UP000002487"/>
    </source>
</evidence>
<dbReference type="InParanoid" id="Q8THT8"/>
<dbReference type="PANTHER" id="PTHR44119:SF4">
    <property type="entry name" value="AEROBIC COBALTOCHELATASE SUBUNIT COBN"/>
    <property type="match status" value="1"/>
</dbReference>
<dbReference type="PhylomeDB" id="Q8THT8"/>
<evidence type="ECO:0000256" key="1">
    <source>
        <dbReference type="SAM" id="MobiDB-lite"/>
    </source>
</evidence>
<evidence type="ECO:0000259" key="3">
    <source>
        <dbReference type="Pfam" id="PF02514"/>
    </source>
</evidence>
<keyword evidence="2" id="KW-0472">Membrane</keyword>
<keyword evidence="5" id="KW-1185">Reference proteome</keyword>
<dbReference type="HOGENOM" id="CLU_002017_4_1_2"/>